<dbReference type="Pfam" id="PF13432">
    <property type="entry name" value="TPR_16"/>
    <property type="match status" value="1"/>
</dbReference>
<keyword evidence="2 3" id="KW-0802">TPR repeat</keyword>
<keyword evidence="1" id="KW-0677">Repeat</keyword>
<proteinExistence type="predicted"/>
<dbReference type="GO" id="GO:0035269">
    <property type="term" value="P:protein O-linked glycosylation via mannose"/>
    <property type="evidence" value="ECO:0007669"/>
    <property type="project" value="TreeGrafter"/>
</dbReference>
<dbReference type="STRING" id="42156.A0A3P6V059"/>
<evidence type="ECO:0000313" key="6">
    <source>
        <dbReference type="Proteomes" id="UP000277928"/>
    </source>
</evidence>
<keyword evidence="4" id="KW-1133">Transmembrane helix</keyword>
<feature type="transmembrane region" description="Helical" evidence="4">
    <location>
        <begin position="45"/>
        <end position="68"/>
    </location>
</feature>
<dbReference type="PROSITE" id="PS50005">
    <property type="entry name" value="TPR"/>
    <property type="match status" value="4"/>
</dbReference>
<name>A0A3P6V059_LITSI</name>
<dbReference type="Proteomes" id="UP000277928">
    <property type="component" value="Unassembled WGS sequence"/>
</dbReference>
<accession>A0A3P6V059</accession>
<gene>
    <name evidence="5" type="ORF">NLS_LOCUS6159</name>
</gene>
<evidence type="ECO:0000256" key="3">
    <source>
        <dbReference type="PROSITE-ProRule" id="PRU00339"/>
    </source>
</evidence>
<dbReference type="GO" id="GO:0005783">
    <property type="term" value="C:endoplasmic reticulum"/>
    <property type="evidence" value="ECO:0007669"/>
    <property type="project" value="TreeGrafter"/>
</dbReference>
<reference evidence="5 6" key="1">
    <citation type="submission" date="2018-08" db="EMBL/GenBank/DDBJ databases">
        <authorList>
            <person name="Laetsch R D."/>
            <person name="Stevens L."/>
            <person name="Kumar S."/>
            <person name="Blaxter L. M."/>
        </authorList>
    </citation>
    <scope>NUCLEOTIDE SEQUENCE [LARGE SCALE GENOMIC DNA]</scope>
</reference>
<dbReference type="InterPro" id="IPR011990">
    <property type="entry name" value="TPR-like_helical_dom_sf"/>
</dbReference>
<organism evidence="5 6">
    <name type="scientific">Litomosoides sigmodontis</name>
    <name type="common">Filarial nematode worm</name>
    <dbReference type="NCBI Taxonomy" id="42156"/>
    <lineage>
        <taxon>Eukaryota</taxon>
        <taxon>Metazoa</taxon>
        <taxon>Ecdysozoa</taxon>
        <taxon>Nematoda</taxon>
        <taxon>Chromadorea</taxon>
        <taxon>Rhabditida</taxon>
        <taxon>Spirurina</taxon>
        <taxon>Spiruromorpha</taxon>
        <taxon>Filarioidea</taxon>
        <taxon>Onchocercidae</taxon>
        <taxon>Litomosoides</taxon>
    </lineage>
</organism>
<dbReference type="Gene3D" id="1.25.40.10">
    <property type="entry name" value="Tetratricopeptide repeat domain"/>
    <property type="match status" value="1"/>
</dbReference>
<protein>
    <submittedName>
        <fullName evidence="5">Uncharacterized protein</fullName>
    </submittedName>
</protein>
<dbReference type="OrthoDB" id="19588at2759"/>
<dbReference type="GO" id="GO:0030968">
    <property type="term" value="P:endoplasmic reticulum unfolded protein response"/>
    <property type="evidence" value="ECO:0007669"/>
    <property type="project" value="TreeGrafter"/>
</dbReference>
<feature type="repeat" description="TPR" evidence="3">
    <location>
        <begin position="282"/>
        <end position="315"/>
    </location>
</feature>
<keyword evidence="6" id="KW-1185">Reference proteome</keyword>
<evidence type="ECO:0000313" key="5">
    <source>
        <dbReference type="EMBL" id="VDK83351.1"/>
    </source>
</evidence>
<dbReference type="OMA" id="HWELINI"/>
<keyword evidence="4" id="KW-0472">Membrane</keyword>
<dbReference type="InterPro" id="IPR052346">
    <property type="entry name" value="O-mannosyl-transferase_TMTC"/>
</dbReference>
<dbReference type="AlphaFoldDB" id="A0A3P6V059"/>
<keyword evidence="4" id="KW-0812">Transmembrane</keyword>
<dbReference type="PANTHER" id="PTHR44227">
    <property type="match status" value="1"/>
</dbReference>
<evidence type="ECO:0000256" key="4">
    <source>
        <dbReference type="SAM" id="Phobius"/>
    </source>
</evidence>
<feature type="repeat" description="TPR" evidence="3">
    <location>
        <begin position="210"/>
        <end position="243"/>
    </location>
</feature>
<feature type="transmembrane region" description="Helical" evidence="4">
    <location>
        <begin position="15"/>
        <end position="33"/>
    </location>
</feature>
<dbReference type="SUPFAM" id="SSF48452">
    <property type="entry name" value="TPR-like"/>
    <property type="match status" value="1"/>
</dbReference>
<dbReference type="PANTHER" id="PTHR44227:SF3">
    <property type="entry name" value="PROTEIN O-MANNOSYL-TRANSFERASE TMTC4"/>
    <property type="match status" value="1"/>
</dbReference>
<dbReference type="Pfam" id="PF14559">
    <property type="entry name" value="TPR_19"/>
    <property type="match status" value="1"/>
</dbReference>
<feature type="repeat" description="TPR" evidence="3">
    <location>
        <begin position="176"/>
        <end position="209"/>
    </location>
</feature>
<sequence>MGCVKLIESVSDPRFLISVIFITALIIFITLLIRGNFAKQHRFALFFIIFYILTFLPASNFFVTVGFVLAERVLYLPSIAFCIIAISICDGIEEVTMKTKIGNILKLIILIILLAKSYMRSMEWQNELDLYKSGLKVCPNNAKIYYNLAKIMADKGDISRATVNYINAIRLNPTYENAMNNLANIYLKFDRNVEAEQLLLRAIEIKPNFAAAWMNVGLAQLAQKRYKDAENSFKQALSLRFPIYPSHKQAWLNLLILLDETDNCAEVISLSHTVLRYHSKDASVLSQLATCYGKLGQYGNAERFLLSALELQPTTVIYWKNIGE</sequence>
<dbReference type="EMBL" id="UYRX01000523">
    <property type="protein sequence ID" value="VDK83351.1"/>
    <property type="molecule type" value="Genomic_DNA"/>
</dbReference>
<dbReference type="Pfam" id="PF13181">
    <property type="entry name" value="TPR_8"/>
    <property type="match status" value="1"/>
</dbReference>
<dbReference type="InterPro" id="IPR019734">
    <property type="entry name" value="TPR_rpt"/>
</dbReference>
<dbReference type="SMART" id="SM00028">
    <property type="entry name" value="TPR"/>
    <property type="match status" value="5"/>
</dbReference>
<dbReference type="GO" id="GO:0000030">
    <property type="term" value="F:mannosyltransferase activity"/>
    <property type="evidence" value="ECO:0007669"/>
    <property type="project" value="TreeGrafter"/>
</dbReference>
<evidence type="ECO:0000256" key="1">
    <source>
        <dbReference type="ARBA" id="ARBA00022737"/>
    </source>
</evidence>
<evidence type="ECO:0000256" key="2">
    <source>
        <dbReference type="ARBA" id="ARBA00022803"/>
    </source>
</evidence>
<feature type="repeat" description="TPR" evidence="3">
    <location>
        <begin position="142"/>
        <end position="175"/>
    </location>
</feature>